<comment type="caution">
    <text evidence="1">The sequence shown here is derived from an EMBL/GenBank/DDBJ whole genome shotgun (WGS) entry which is preliminary data.</text>
</comment>
<organism evidence="1 2">
    <name type="scientific">Mycena metata</name>
    <dbReference type="NCBI Taxonomy" id="1033252"/>
    <lineage>
        <taxon>Eukaryota</taxon>
        <taxon>Fungi</taxon>
        <taxon>Dikarya</taxon>
        <taxon>Basidiomycota</taxon>
        <taxon>Agaricomycotina</taxon>
        <taxon>Agaricomycetes</taxon>
        <taxon>Agaricomycetidae</taxon>
        <taxon>Agaricales</taxon>
        <taxon>Marasmiineae</taxon>
        <taxon>Mycenaceae</taxon>
        <taxon>Mycena</taxon>
    </lineage>
</organism>
<proteinExistence type="predicted"/>
<protein>
    <submittedName>
        <fullName evidence="1">Uncharacterized protein</fullName>
    </submittedName>
</protein>
<evidence type="ECO:0000313" key="2">
    <source>
        <dbReference type="Proteomes" id="UP001215598"/>
    </source>
</evidence>
<dbReference type="Proteomes" id="UP001215598">
    <property type="component" value="Unassembled WGS sequence"/>
</dbReference>
<evidence type="ECO:0000313" key="1">
    <source>
        <dbReference type="EMBL" id="KAJ7731413.1"/>
    </source>
</evidence>
<dbReference type="EMBL" id="JARKIB010000153">
    <property type="protein sequence ID" value="KAJ7731413.1"/>
    <property type="molecule type" value="Genomic_DNA"/>
</dbReference>
<accession>A0AAD7MSN1</accession>
<keyword evidence="2" id="KW-1185">Reference proteome</keyword>
<dbReference type="AlphaFoldDB" id="A0AAD7MSN1"/>
<name>A0AAD7MSN1_9AGAR</name>
<sequence length="234" mass="26234">MPRVPGSTFRISTGACRLLLRNVGTNASNPLLVDENGQVVHTFTPPPRRRRLQIFSPPCPAHRGPEPMSPTSRLVQLWAGLPSAIVSSRPHARAAREAALAGPYARVLRQQDRESAEDNTATDPWGWCPPLQNKKMVVPEGMCSCDRTECQEMHRNETAKRREWKIFEALIRRGSGQPGETSWILGLDVWPNHTLNTLQIKYLITSPLVYAFVGFQPKYYGCCNSSKLGFDLKL</sequence>
<reference evidence="1" key="1">
    <citation type="submission" date="2023-03" db="EMBL/GenBank/DDBJ databases">
        <title>Massive genome expansion in bonnet fungi (Mycena s.s.) driven by repeated elements and novel gene families across ecological guilds.</title>
        <authorList>
            <consortium name="Lawrence Berkeley National Laboratory"/>
            <person name="Harder C.B."/>
            <person name="Miyauchi S."/>
            <person name="Viragh M."/>
            <person name="Kuo A."/>
            <person name="Thoen E."/>
            <person name="Andreopoulos B."/>
            <person name="Lu D."/>
            <person name="Skrede I."/>
            <person name="Drula E."/>
            <person name="Henrissat B."/>
            <person name="Morin E."/>
            <person name="Kohler A."/>
            <person name="Barry K."/>
            <person name="LaButti K."/>
            <person name="Morin E."/>
            <person name="Salamov A."/>
            <person name="Lipzen A."/>
            <person name="Mereny Z."/>
            <person name="Hegedus B."/>
            <person name="Baldrian P."/>
            <person name="Stursova M."/>
            <person name="Weitz H."/>
            <person name="Taylor A."/>
            <person name="Grigoriev I.V."/>
            <person name="Nagy L.G."/>
            <person name="Martin F."/>
            <person name="Kauserud H."/>
        </authorList>
    </citation>
    <scope>NUCLEOTIDE SEQUENCE</scope>
    <source>
        <strain evidence="1">CBHHK182m</strain>
    </source>
</reference>
<gene>
    <name evidence="1" type="ORF">B0H16DRAFT_1733352</name>
</gene>